<dbReference type="InterPro" id="IPR027073">
    <property type="entry name" value="5_3_exoribonuclease"/>
</dbReference>
<feature type="region of interest" description="Disordered" evidence="1">
    <location>
        <begin position="221"/>
        <end position="242"/>
    </location>
</feature>
<feature type="compositionally biased region" description="Polar residues" evidence="1">
    <location>
        <begin position="221"/>
        <end position="238"/>
    </location>
</feature>
<accession>A0A2P5W9D4</accession>
<dbReference type="AlphaFoldDB" id="A0A2P5W9D4"/>
<feature type="compositionally biased region" description="Polar residues" evidence="1">
    <location>
        <begin position="311"/>
        <end position="322"/>
    </location>
</feature>
<name>A0A2P5W9D4_GOSBA</name>
<dbReference type="Pfam" id="PF17846">
    <property type="entry name" value="XRN_M"/>
    <property type="match status" value="1"/>
</dbReference>
<dbReference type="GO" id="GO:0003723">
    <property type="term" value="F:RNA binding"/>
    <property type="evidence" value="ECO:0007669"/>
    <property type="project" value="TreeGrafter"/>
</dbReference>
<organism evidence="3 4">
    <name type="scientific">Gossypium barbadense</name>
    <name type="common">Sea Island cotton</name>
    <name type="synonym">Hibiscus barbadensis</name>
    <dbReference type="NCBI Taxonomy" id="3634"/>
    <lineage>
        <taxon>Eukaryota</taxon>
        <taxon>Viridiplantae</taxon>
        <taxon>Streptophyta</taxon>
        <taxon>Embryophyta</taxon>
        <taxon>Tracheophyta</taxon>
        <taxon>Spermatophyta</taxon>
        <taxon>Magnoliopsida</taxon>
        <taxon>eudicotyledons</taxon>
        <taxon>Gunneridae</taxon>
        <taxon>Pentapetalae</taxon>
        <taxon>rosids</taxon>
        <taxon>malvids</taxon>
        <taxon>Malvales</taxon>
        <taxon>Malvaceae</taxon>
        <taxon>Malvoideae</taxon>
        <taxon>Gossypium</taxon>
    </lineage>
</organism>
<evidence type="ECO:0000256" key="1">
    <source>
        <dbReference type="SAM" id="MobiDB-lite"/>
    </source>
</evidence>
<dbReference type="Gene3D" id="1.25.40.1050">
    <property type="match status" value="1"/>
</dbReference>
<feature type="domain" description="Xrn1 helical" evidence="2">
    <location>
        <begin position="105"/>
        <end position="216"/>
    </location>
</feature>
<dbReference type="OrthoDB" id="1744387at2759"/>
<protein>
    <recommendedName>
        <fullName evidence="2">Xrn1 helical domain-containing protein</fullName>
    </recommendedName>
</protein>
<feature type="compositionally biased region" description="Low complexity" evidence="1">
    <location>
        <begin position="287"/>
        <end position="303"/>
    </location>
</feature>
<dbReference type="PANTHER" id="PTHR12341:SF62">
    <property type="entry name" value="5'-3' EXORIBONUCLEASE 3-LIKE"/>
    <property type="match status" value="1"/>
</dbReference>
<dbReference type="GO" id="GO:0005634">
    <property type="term" value="C:nucleus"/>
    <property type="evidence" value="ECO:0007669"/>
    <property type="project" value="TreeGrafter"/>
</dbReference>
<evidence type="ECO:0000313" key="3">
    <source>
        <dbReference type="EMBL" id="PPR87647.1"/>
    </source>
</evidence>
<evidence type="ECO:0000259" key="2">
    <source>
        <dbReference type="Pfam" id="PF17846"/>
    </source>
</evidence>
<dbReference type="EMBL" id="KZ668520">
    <property type="protein sequence ID" value="PPR87647.1"/>
    <property type="molecule type" value="Genomic_DNA"/>
</dbReference>
<reference evidence="3 4" key="1">
    <citation type="submission" date="2015-01" db="EMBL/GenBank/DDBJ databases">
        <title>Genome of allotetraploid Gossypium barbadense reveals genomic plasticity and fiber elongation in cotton evolution.</title>
        <authorList>
            <person name="Chen X."/>
            <person name="Liu X."/>
            <person name="Zhao B."/>
            <person name="Zheng H."/>
            <person name="Hu Y."/>
            <person name="Lu G."/>
            <person name="Yang C."/>
            <person name="Chen J."/>
            <person name="Shan C."/>
            <person name="Zhang L."/>
            <person name="Zhou Y."/>
            <person name="Wang L."/>
            <person name="Guo W."/>
            <person name="Bai Y."/>
            <person name="Ruan J."/>
            <person name="Shangguan X."/>
            <person name="Mao Y."/>
            <person name="Jiang J."/>
            <person name="Zhu Y."/>
            <person name="Lei J."/>
            <person name="Kang H."/>
            <person name="Chen S."/>
            <person name="He X."/>
            <person name="Wang R."/>
            <person name="Wang Y."/>
            <person name="Chen J."/>
            <person name="Wang L."/>
            <person name="Yu S."/>
            <person name="Wang B."/>
            <person name="Wei J."/>
            <person name="Song S."/>
            <person name="Lu X."/>
            <person name="Gao Z."/>
            <person name="Gu W."/>
            <person name="Deng X."/>
            <person name="Ma D."/>
            <person name="Wang S."/>
            <person name="Liang W."/>
            <person name="Fang L."/>
            <person name="Cai C."/>
            <person name="Zhu X."/>
            <person name="Zhou B."/>
            <person name="Zhang Y."/>
            <person name="Chen Z."/>
            <person name="Xu S."/>
            <person name="Zhu R."/>
            <person name="Wang S."/>
            <person name="Zhang T."/>
            <person name="Zhao G."/>
        </authorList>
    </citation>
    <scope>NUCLEOTIDE SEQUENCE [LARGE SCALE GENOMIC DNA]</scope>
    <source>
        <strain evidence="4">cv. Xinhai21</strain>
        <tissue evidence="3">Leaf</tissue>
    </source>
</reference>
<sequence>MQRINDKKGGYIKLERVEKFILLVGSFERLELHERSLRRLCHNSDRQQDDETESFNLDPPMDVSKNFSADINDILRNTKELKEKLKENLRNKSDFLKNGTIRDQVSAHALPKLYPKLITDADSQIIDFYPTDFEIDTDGKRHAWQGICKLPFIDEERLLSETLRLEKELTEETERNAVKSDQLFVPSTLGSKILTLLPDNQKLHTESELISDAVRGHVSSSPIINDLHPSNQTSNTRLPWNPRFDTCKVGGAGSSSNTAKAIADMKISEPGHSSIFGYGRGQKWRRSSQQLSSFRSSTSNTNNAWRRGPCKSNNNDSGSGLK</sequence>
<dbReference type="GO" id="GO:0000956">
    <property type="term" value="P:nuclear-transcribed mRNA catabolic process"/>
    <property type="evidence" value="ECO:0007669"/>
    <property type="project" value="TreeGrafter"/>
</dbReference>
<evidence type="ECO:0000313" key="4">
    <source>
        <dbReference type="Proteomes" id="UP000239757"/>
    </source>
</evidence>
<dbReference type="Proteomes" id="UP000239757">
    <property type="component" value="Unassembled WGS sequence"/>
</dbReference>
<dbReference type="InterPro" id="IPR041412">
    <property type="entry name" value="Xrn1_helical"/>
</dbReference>
<dbReference type="PANTHER" id="PTHR12341">
    <property type="entry name" value="5'-&gt;3' EXORIBONUCLEASE"/>
    <property type="match status" value="1"/>
</dbReference>
<proteinExistence type="predicted"/>
<dbReference type="GO" id="GO:0004534">
    <property type="term" value="F:5'-3' RNA exonuclease activity"/>
    <property type="evidence" value="ECO:0007669"/>
    <property type="project" value="TreeGrafter"/>
</dbReference>
<feature type="region of interest" description="Disordered" evidence="1">
    <location>
        <begin position="287"/>
        <end position="322"/>
    </location>
</feature>
<gene>
    <name evidence="3" type="ORF">GOBAR_AA33038</name>
</gene>